<feature type="domain" description="DUF5667" evidence="3">
    <location>
        <begin position="31"/>
        <end position="142"/>
    </location>
</feature>
<feature type="non-terminal residue" evidence="4">
    <location>
        <position position="382"/>
    </location>
</feature>
<sequence>MKTIFILITLIFLFSLTTGVLAQETELPDPGLLPDSPFYFLEIIAEGIGTFFTFGDLKKAERFAALAEERLSEANAMAEKGKVKLVEKTLERYEDQLEKALFRAEKADTEGKDTKELAKVITEATYKHLIVLNKVLEKVPEEAKPAIERAMTVSVKGHEKAVEVLKAKGALSEVSKGDSLPEEIPEALRERIQSKAQEQLQKEKVERAKQEALESFESFESLRDFCLETGGPPDMCNKIPLGGFESFEALKAYCVESGGPSQICSSLEADCREMGITTPDECFVAISTSTRETYNAAEPTSVPISSSTQVTVSNQRSESSALLRAKCIERGGVGPSEVCDKIPLQGFGGSWEVWETYCLGLGGPPEICLSSETACKVMYGLI</sequence>
<evidence type="ECO:0000313" key="4">
    <source>
        <dbReference type="EMBL" id="HEB13648.1"/>
    </source>
</evidence>
<name>A0A7C1NQ17_UNCC3</name>
<reference evidence="4" key="1">
    <citation type="journal article" date="2020" name="mSystems">
        <title>Genome- and Community-Level Interaction Insights into Carbon Utilization and Element Cycling Functions of Hydrothermarchaeota in Hydrothermal Sediment.</title>
        <authorList>
            <person name="Zhou Z."/>
            <person name="Liu Y."/>
            <person name="Xu W."/>
            <person name="Pan J."/>
            <person name="Luo Z.H."/>
            <person name="Li M."/>
        </authorList>
    </citation>
    <scope>NUCLEOTIDE SEQUENCE [LARGE SCALE GENOMIC DNA]</scope>
    <source>
        <strain evidence="4">HyVt-369</strain>
    </source>
</reference>
<evidence type="ECO:0000256" key="1">
    <source>
        <dbReference type="SAM" id="Coils"/>
    </source>
</evidence>
<dbReference type="Pfam" id="PF18915">
    <property type="entry name" value="DUF5667"/>
    <property type="match status" value="1"/>
</dbReference>
<dbReference type="EMBL" id="DRHL01000087">
    <property type="protein sequence ID" value="HEB13648.1"/>
    <property type="molecule type" value="Genomic_DNA"/>
</dbReference>
<keyword evidence="1" id="KW-0175">Coiled coil</keyword>
<feature type="signal peptide" evidence="2">
    <location>
        <begin position="1"/>
        <end position="22"/>
    </location>
</feature>
<evidence type="ECO:0000256" key="2">
    <source>
        <dbReference type="SAM" id="SignalP"/>
    </source>
</evidence>
<proteinExistence type="predicted"/>
<organism evidence="4">
    <name type="scientific">candidate division CPR3 bacterium</name>
    <dbReference type="NCBI Taxonomy" id="2268181"/>
    <lineage>
        <taxon>Bacteria</taxon>
        <taxon>Bacteria division CPR3</taxon>
    </lineage>
</organism>
<feature type="chain" id="PRO_5028413710" description="DUF5667 domain-containing protein" evidence="2">
    <location>
        <begin position="23"/>
        <end position="382"/>
    </location>
</feature>
<dbReference type="InterPro" id="IPR043725">
    <property type="entry name" value="DUF5667"/>
</dbReference>
<accession>A0A7C1NQ17</accession>
<gene>
    <name evidence="4" type="ORF">ENI13_01565</name>
</gene>
<protein>
    <recommendedName>
        <fullName evidence="3">DUF5667 domain-containing protein</fullName>
    </recommendedName>
</protein>
<feature type="coiled-coil region" evidence="1">
    <location>
        <begin position="57"/>
        <end position="110"/>
    </location>
</feature>
<evidence type="ECO:0000259" key="3">
    <source>
        <dbReference type="Pfam" id="PF18915"/>
    </source>
</evidence>
<dbReference type="Proteomes" id="UP000885695">
    <property type="component" value="Unassembled WGS sequence"/>
</dbReference>
<comment type="caution">
    <text evidence="4">The sequence shown here is derived from an EMBL/GenBank/DDBJ whole genome shotgun (WGS) entry which is preliminary data.</text>
</comment>
<keyword evidence="2" id="KW-0732">Signal</keyword>
<dbReference type="AlphaFoldDB" id="A0A7C1NQ17"/>